<comment type="caution">
    <text evidence="1">The sequence shown here is derived from an EMBL/GenBank/DDBJ whole genome shotgun (WGS) entry which is preliminary data.</text>
</comment>
<name>A0ABR5DJ49_9FLAO</name>
<keyword evidence="2" id="KW-1185">Reference proteome</keyword>
<dbReference type="Proteomes" id="UP000033497">
    <property type="component" value="Unassembled WGS sequence"/>
</dbReference>
<accession>A0ABR5DJ49</accession>
<evidence type="ECO:0000313" key="1">
    <source>
        <dbReference type="EMBL" id="KJJ38771.1"/>
    </source>
</evidence>
<reference evidence="1 2" key="1">
    <citation type="submission" date="2014-10" db="EMBL/GenBank/DDBJ databases">
        <title>Genome sequencing of Vitellibacter vladivostokensis KMM 3516.</title>
        <authorList>
            <person name="Thevarajoo S."/>
            <person name="Selvaratnam C."/>
            <person name="Goh K.M."/>
            <person name="Chong C.S."/>
        </authorList>
    </citation>
    <scope>NUCLEOTIDE SEQUENCE [LARGE SCALE GENOMIC DNA]</scope>
    <source>
        <strain evidence="1 2">KMM 3516</strain>
    </source>
</reference>
<gene>
    <name evidence="1" type="ORF">MB09_08835</name>
</gene>
<proteinExistence type="predicted"/>
<protein>
    <submittedName>
        <fullName evidence="1">Repressor</fullName>
    </submittedName>
</protein>
<organism evidence="1 2">
    <name type="scientific">Aequorivita vladivostokensis</name>
    <dbReference type="NCBI Taxonomy" id="171194"/>
    <lineage>
        <taxon>Bacteria</taxon>
        <taxon>Pseudomonadati</taxon>
        <taxon>Bacteroidota</taxon>
        <taxon>Flavobacteriia</taxon>
        <taxon>Flavobacteriales</taxon>
        <taxon>Flavobacteriaceae</taxon>
        <taxon>Aequorivita</taxon>
    </lineage>
</organism>
<dbReference type="EMBL" id="JSVU01000004">
    <property type="protein sequence ID" value="KJJ38771.1"/>
    <property type="molecule type" value="Genomic_DNA"/>
</dbReference>
<sequence>MGSLTISNKILDKYFRFLKSLDTNSKKRLILKLEASLVPNLNKDTELSSFFGAWEDEKDSDSIIEEIRNSRVEKSIPKSF</sequence>
<dbReference type="RefSeq" id="WP_045080518.1">
    <property type="nucleotide sequence ID" value="NZ_JSVU01000004.1"/>
</dbReference>
<evidence type="ECO:0000313" key="2">
    <source>
        <dbReference type="Proteomes" id="UP000033497"/>
    </source>
</evidence>